<keyword evidence="7" id="KW-1185">Reference proteome</keyword>
<dbReference type="CDD" id="cd03293">
    <property type="entry name" value="ABC_NrtD_SsuB_transporters"/>
    <property type="match status" value="1"/>
</dbReference>
<accession>A0ABV3FRG3</accession>
<keyword evidence="1" id="KW-0813">Transport</keyword>
<evidence type="ECO:0000313" key="6">
    <source>
        <dbReference type="EMBL" id="MEV0707999.1"/>
    </source>
</evidence>
<dbReference type="PROSITE" id="PS50893">
    <property type="entry name" value="ABC_TRANSPORTER_2"/>
    <property type="match status" value="1"/>
</dbReference>
<evidence type="ECO:0000259" key="5">
    <source>
        <dbReference type="PROSITE" id="PS50893"/>
    </source>
</evidence>
<dbReference type="InterPro" id="IPR017871">
    <property type="entry name" value="ABC_transporter-like_CS"/>
</dbReference>
<dbReference type="PANTHER" id="PTHR42788">
    <property type="entry name" value="TAURINE IMPORT ATP-BINDING PROTEIN-RELATED"/>
    <property type="match status" value="1"/>
</dbReference>
<dbReference type="EMBL" id="JBFAKC010000004">
    <property type="protein sequence ID" value="MEV0707999.1"/>
    <property type="molecule type" value="Genomic_DNA"/>
</dbReference>
<evidence type="ECO:0000256" key="3">
    <source>
        <dbReference type="ARBA" id="ARBA00022840"/>
    </source>
</evidence>
<evidence type="ECO:0000256" key="1">
    <source>
        <dbReference type="ARBA" id="ARBA00022448"/>
    </source>
</evidence>
<dbReference type="InterPro" id="IPR003439">
    <property type="entry name" value="ABC_transporter-like_ATP-bd"/>
</dbReference>
<dbReference type="GO" id="GO:0005524">
    <property type="term" value="F:ATP binding"/>
    <property type="evidence" value="ECO:0007669"/>
    <property type="project" value="UniProtKB-KW"/>
</dbReference>
<comment type="caution">
    <text evidence="6">The sequence shown here is derived from an EMBL/GenBank/DDBJ whole genome shotgun (WGS) entry which is preliminary data.</text>
</comment>
<dbReference type="InterPro" id="IPR027417">
    <property type="entry name" value="P-loop_NTPase"/>
</dbReference>
<dbReference type="Gene3D" id="3.40.50.300">
    <property type="entry name" value="P-loop containing nucleotide triphosphate hydrolases"/>
    <property type="match status" value="1"/>
</dbReference>
<dbReference type="RefSeq" id="WP_355088614.1">
    <property type="nucleotide sequence ID" value="NZ_JBEXKW010000046.1"/>
</dbReference>
<protein>
    <submittedName>
        <fullName evidence="6">ABC transporter ATP-binding protein</fullName>
    </submittedName>
</protein>
<keyword evidence="2" id="KW-0547">Nucleotide-binding</keyword>
<evidence type="ECO:0000256" key="4">
    <source>
        <dbReference type="SAM" id="MobiDB-lite"/>
    </source>
</evidence>
<evidence type="ECO:0000256" key="2">
    <source>
        <dbReference type="ARBA" id="ARBA00022741"/>
    </source>
</evidence>
<dbReference type="InterPro" id="IPR050166">
    <property type="entry name" value="ABC_transporter_ATP-bind"/>
</dbReference>
<feature type="domain" description="ABC transporter" evidence="5">
    <location>
        <begin position="28"/>
        <end position="266"/>
    </location>
</feature>
<organism evidence="6 7">
    <name type="scientific">Nocardia aurea</name>
    <dbReference type="NCBI Taxonomy" id="2144174"/>
    <lineage>
        <taxon>Bacteria</taxon>
        <taxon>Bacillati</taxon>
        <taxon>Actinomycetota</taxon>
        <taxon>Actinomycetes</taxon>
        <taxon>Mycobacteriales</taxon>
        <taxon>Nocardiaceae</taxon>
        <taxon>Nocardia</taxon>
    </lineage>
</organism>
<gene>
    <name evidence="6" type="ORF">AB0I48_10575</name>
</gene>
<dbReference type="InterPro" id="IPR003593">
    <property type="entry name" value="AAA+_ATPase"/>
</dbReference>
<proteinExistence type="predicted"/>
<dbReference type="SMART" id="SM00382">
    <property type="entry name" value="AAA"/>
    <property type="match status" value="1"/>
</dbReference>
<keyword evidence="3 6" id="KW-0067">ATP-binding</keyword>
<dbReference type="PROSITE" id="PS00211">
    <property type="entry name" value="ABC_TRANSPORTER_1"/>
    <property type="match status" value="1"/>
</dbReference>
<evidence type="ECO:0000313" key="7">
    <source>
        <dbReference type="Proteomes" id="UP001551695"/>
    </source>
</evidence>
<name>A0ABV3FRG3_9NOCA</name>
<reference evidence="6 7" key="1">
    <citation type="submission" date="2024-06" db="EMBL/GenBank/DDBJ databases">
        <title>The Natural Products Discovery Center: Release of the First 8490 Sequenced Strains for Exploring Actinobacteria Biosynthetic Diversity.</title>
        <authorList>
            <person name="Kalkreuter E."/>
            <person name="Kautsar S.A."/>
            <person name="Yang D."/>
            <person name="Bader C.D."/>
            <person name="Teijaro C.N."/>
            <person name="Fluegel L."/>
            <person name="Davis C.M."/>
            <person name="Simpson J.R."/>
            <person name="Lauterbach L."/>
            <person name="Steele A.D."/>
            <person name="Gui C."/>
            <person name="Meng S."/>
            <person name="Li G."/>
            <person name="Viehrig K."/>
            <person name="Ye F."/>
            <person name="Su P."/>
            <person name="Kiefer A.F."/>
            <person name="Nichols A."/>
            <person name="Cepeda A.J."/>
            <person name="Yan W."/>
            <person name="Fan B."/>
            <person name="Jiang Y."/>
            <person name="Adhikari A."/>
            <person name="Zheng C.-J."/>
            <person name="Schuster L."/>
            <person name="Cowan T.M."/>
            <person name="Smanski M.J."/>
            <person name="Chevrette M.G."/>
            <person name="De Carvalho L.P.S."/>
            <person name="Shen B."/>
        </authorList>
    </citation>
    <scope>NUCLEOTIDE SEQUENCE [LARGE SCALE GENOMIC DNA]</scope>
    <source>
        <strain evidence="6 7">NPDC050403</strain>
    </source>
</reference>
<dbReference type="Proteomes" id="UP001551695">
    <property type="component" value="Unassembled WGS sequence"/>
</dbReference>
<dbReference type="Pfam" id="PF00005">
    <property type="entry name" value="ABC_tran"/>
    <property type="match status" value="1"/>
</dbReference>
<sequence length="290" mass="32065">MSQQVLVEQRETDAGPSLRPPVRTDWRIEAKRVTKLFPKTGWRSGGEATAVLDGFDLRIGAGEFVSLLGPSGCGKSTFLNILAGLESYNGGAVLIDGKRVEGVNKNVGVVFQGYALFPWLTAQRNVEVGLKIRGVPKAERRERAAKVLKTVGLESAADRLPHQLSGGMRQRVAIARVLAYEPEVLVFDEPFAALDAQTREFLQGELLRIWEAGETKKTVLFVTHSIDEAIFLSDRIAVMTRAPGTVKALIDVDLPRPRDLETRSSEDFVHIRSRVARILEEEVRLGNDDH</sequence>
<dbReference type="SUPFAM" id="SSF52540">
    <property type="entry name" value="P-loop containing nucleoside triphosphate hydrolases"/>
    <property type="match status" value="1"/>
</dbReference>
<dbReference type="PANTHER" id="PTHR42788:SF13">
    <property type="entry name" value="ALIPHATIC SULFONATES IMPORT ATP-BINDING PROTEIN SSUB"/>
    <property type="match status" value="1"/>
</dbReference>
<feature type="region of interest" description="Disordered" evidence="4">
    <location>
        <begin position="1"/>
        <end position="21"/>
    </location>
</feature>